<accession>A0A1L7T2U8</accession>
<name>A0A1L7T2U8_FUSMA</name>
<comment type="caution">
    <text evidence="2">The sequence shown here is derived from an EMBL/GenBank/DDBJ whole genome shotgun (WGS) entry which is preliminary data.</text>
</comment>
<keyword evidence="3" id="KW-1185">Reference proteome</keyword>
<protein>
    <submittedName>
        <fullName evidence="2">Uncharacterized protein</fullName>
    </submittedName>
</protein>
<proteinExistence type="predicted"/>
<evidence type="ECO:0000313" key="2">
    <source>
        <dbReference type="EMBL" id="CVK89641.1"/>
    </source>
</evidence>
<dbReference type="GeneID" id="65083461"/>
<feature type="region of interest" description="Disordered" evidence="1">
    <location>
        <begin position="92"/>
        <end position="115"/>
    </location>
</feature>
<dbReference type="Proteomes" id="UP000184255">
    <property type="component" value="Unassembled WGS sequence"/>
</dbReference>
<feature type="compositionally biased region" description="Basic and acidic residues" evidence="1">
    <location>
        <begin position="32"/>
        <end position="42"/>
    </location>
</feature>
<feature type="compositionally biased region" description="Polar residues" evidence="1">
    <location>
        <begin position="106"/>
        <end position="115"/>
    </location>
</feature>
<sequence>MSRNNARPLPPRRRPLQERSNNVTGLSAAQENLKDKSSKSNEPEVDSVVDLNQIIEEIIDLCDTATEQGVDPDEGKEEEDNIDWVTRLRINKQKPPKDLSPFMPNGQISINAANV</sequence>
<dbReference type="VEuPathDB" id="FungiDB:FMAN_04190"/>
<feature type="region of interest" description="Disordered" evidence="1">
    <location>
        <begin position="1"/>
        <end position="47"/>
    </location>
</feature>
<evidence type="ECO:0000313" key="3">
    <source>
        <dbReference type="Proteomes" id="UP000184255"/>
    </source>
</evidence>
<feature type="compositionally biased region" description="Polar residues" evidence="1">
    <location>
        <begin position="18"/>
        <end position="30"/>
    </location>
</feature>
<evidence type="ECO:0000256" key="1">
    <source>
        <dbReference type="SAM" id="MobiDB-lite"/>
    </source>
</evidence>
<organism evidence="2 3">
    <name type="scientific">Fusarium mangiferae</name>
    <name type="common">Mango malformation disease fungus</name>
    <dbReference type="NCBI Taxonomy" id="192010"/>
    <lineage>
        <taxon>Eukaryota</taxon>
        <taxon>Fungi</taxon>
        <taxon>Dikarya</taxon>
        <taxon>Ascomycota</taxon>
        <taxon>Pezizomycotina</taxon>
        <taxon>Sordariomycetes</taxon>
        <taxon>Hypocreomycetidae</taxon>
        <taxon>Hypocreales</taxon>
        <taxon>Nectriaceae</taxon>
        <taxon>Fusarium</taxon>
        <taxon>Fusarium fujikuroi species complex</taxon>
    </lineage>
</organism>
<dbReference type="AlphaFoldDB" id="A0A1L7T2U8"/>
<reference evidence="3" key="1">
    <citation type="journal article" date="2016" name="Genome Biol. Evol.">
        <title>Comparative 'omics' of the Fusarium fujikuroi species complex highlights differences in genetic potential and metabolite synthesis.</title>
        <authorList>
            <person name="Niehaus E.-M."/>
            <person name="Muensterkoetter M."/>
            <person name="Proctor R.H."/>
            <person name="Brown D.W."/>
            <person name="Sharon A."/>
            <person name="Idan Y."/>
            <person name="Oren-Young L."/>
            <person name="Sieber C.M."/>
            <person name="Novak O."/>
            <person name="Pencik A."/>
            <person name="Tarkowska D."/>
            <person name="Hromadova K."/>
            <person name="Freeman S."/>
            <person name="Maymon M."/>
            <person name="Elazar M."/>
            <person name="Youssef S.A."/>
            <person name="El-Shabrawy E.S.M."/>
            <person name="Shalaby A.B.A."/>
            <person name="Houterman P."/>
            <person name="Brock N.L."/>
            <person name="Burkhardt I."/>
            <person name="Tsavkelova E.A."/>
            <person name="Dickschat J.S."/>
            <person name="Galuszka P."/>
            <person name="Gueldener U."/>
            <person name="Tudzynski B."/>
        </authorList>
    </citation>
    <scope>NUCLEOTIDE SEQUENCE [LARGE SCALE GENOMIC DNA]</scope>
    <source>
        <strain evidence="3">MRC7560</strain>
    </source>
</reference>
<dbReference type="EMBL" id="FCQH01000003">
    <property type="protein sequence ID" value="CVK89641.1"/>
    <property type="molecule type" value="Genomic_DNA"/>
</dbReference>
<gene>
    <name evidence="2" type="ORF">FMAN_04190</name>
</gene>
<dbReference type="RefSeq" id="XP_041679922.1">
    <property type="nucleotide sequence ID" value="XM_041829128.1"/>
</dbReference>